<dbReference type="InterPro" id="IPR029787">
    <property type="entry name" value="Nucleotide_cyclase"/>
</dbReference>
<evidence type="ECO:0000313" key="7">
    <source>
        <dbReference type="EMBL" id="BES90469.1"/>
    </source>
</evidence>
<feature type="compositionally biased region" description="Basic and acidic residues" evidence="5">
    <location>
        <begin position="391"/>
        <end position="402"/>
    </location>
</feature>
<dbReference type="InterPro" id="IPR011645">
    <property type="entry name" value="HNOB_dom_associated"/>
</dbReference>
<dbReference type="InterPro" id="IPR001054">
    <property type="entry name" value="A/G_cyclase"/>
</dbReference>
<reference evidence="7 8" key="1">
    <citation type="submission" date="2023-09" db="EMBL/GenBank/DDBJ databases">
        <title>Nesidiocoris tenuis whole genome shotgun sequence.</title>
        <authorList>
            <person name="Shibata T."/>
            <person name="Shimoda M."/>
            <person name="Kobayashi T."/>
            <person name="Uehara T."/>
        </authorList>
    </citation>
    <scope>NUCLEOTIDE SEQUENCE [LARGE SCALE GENOMIC DNA]</scope>
    <source>
        <strain evidence="7 8">Japan</strain>
    </source>
</reference>
<dbReference type="Pfam" id="PF07701">
    <property type="entry name" value="HNOBA"/>
    <property type="match status" value="1"/>
</dbReference>
<feature type="domain" description="Guanylate cyclase" evidence="6">
    <location>
        <begin position="107"/>
        <end position="234"/>
    </location>
</feature>
<evidence type="ECO:0000256" key="1">
    <source>
        <dbReference type="ARBA" id="ARBA00012202"/>
    </source>
</evidence>
<keyword evidence="2" id="KW-0547">Nucleotide-binding</keyword>
<accession>A0ABN7AGH6</accession>
<organism evidence="7 8">
    <name type="scientific">Nesidiocoris tenuis</name>
    <dbReference type="NCBI Taxonomy" id="355587"/>
    <lineage>
        <taxon>Eukaryota</taxon>
        <taxon>Metazoa</taxon>
        <taxon>Ecdysozoa</taxon>
        <taxon>Arthropoda</taxon>
        <taxon>Hexapoda</taxon>
        <taxon>Insecta</taxon>
        <taxon>Pterygota</taxon>
        <taxon>Neoptera</taxon>
        <taxon>Paraneoptera</taxon>
        <taxon>Hemiptera</taxon>
        <taxon>Heteroptera</taxon>
        <taxon>Panheteroptera</taxon>
        <taxon>Cimicomorpha</taxon>
        <taxon>Miridae</taxon>
        <taxon>Dicyphina</taxon>
        <taxon>Nesidiocoris</taxon>
    </lineage>
</organism>
<dbReference type="CDD" id="cd07302">
    <property type="entry name" value="CHD"/>
    <property type="match status" value="1"/>
</dbReference>
<name>A0ABN7AGH6_9HEMI</name>
<sequence>MVMYLGTPVIPTLDFLLEIRLFLNDLPMHDFSRDNVLMATQESSELRLTLEIEQEKTRKIRESISQLDEAMDRTNRLLYQMIPKHVADQLKGGQSSVSTCKMYESATVLLSDVVKFTEMCSEMKPMDVVALLNRMYSIFDGLTEKHGVYKLETIGDAYMVVAGLNNEEDHASRLCDMALDMISYMVSLRNPLTGDHLRIRAGISTGPVVAGVVGQKMPRYCLFGQTKQLAAVLETTSQPMKIHLSQLTADSLPSRYAITFKGFATHKKFLGMRTYWLDGKTDVDDGERTSGNFSKLKRRTDRNRKGSDHSISHPIQIYGRRFLEMVRMANLIRGRSHVGKRDLVRQRRRPSGACAAPRPPDGTCGVPPPTLQSEFGVRRAREPAPPPVRAVKPDERNRPEPFRRRRPGSGPRVTAAFTPPSHKSRSNASCAM</sequence>
<keyword evidence="3" id="KW-0456">Lyase</keyword>
<evidence type="ECO:0000256" key="3">
    <source>
        <dbReference type="ARBA" id="ARBA00023239"/>
    </source>
</evidence>
<evidence type="ECO:0000256" key="5">
    <source>
        <dbReference type="SAM" id="MobiDB-lite"/>
    </source>
</evidence>
<evidence type="ECO:0000256" key="4">
    <source>
        <dbReference type="ARBA" id="ARBA00023293"/>
    </source>
</evidence>
<proteinExistence type="predicted"/>
<keyword evidence="8" id="KW-1185">Reference proteome</keyword>
<dbReference type="Gene3D" id="3.30.70.1230">
    <property type="entry name" value="Nucleotide cyclase"/>
    <property type="match status" value="1"/>
</dbReference>
<evidence type="ECO:0000313" key="8">
    <source>
        <dbReference type="Proteomes" id="UP001307889"/>
    </source>
</evidence>
<dbReference type="SMART" id="SM00044">
    <property type="entry name" value="CYCc"/>
    <property type="match status" value="1"/>
</dbReference>
<dbReference type="EC" id="4.6.1.2" evidence="1"/>
<feature type="region of interest" description="Disordered" evidence="5">
    <location>
        <begin position="340"/>
        <end position="432"/>
    </location>
</feature>
<protein>
    <recommendedName>
        <fullName evidence="1">guanylate cyclase</fullName>
        <ecNumber evidence="1">4.6.1.2</ecNumber>
    </recommendedName>
</protein>
<dbReference type="Proteomes" id="UP001307889">
    <property type="component" value="Chromosome 2"/>
</dbReference>
<evidence type="ECO:0000256" key="2">
    <source>
        <dbReference type="ARBA" id="ARBA00022741"/>
    </source>
</evidence>
<dbReference type="Pfam" id="PF00211">
    <property type="entry name" value="Guanylate_cyc"/>
    <property type="match status" value="1"/>
</dbReference>
<feature type="region of interest" description="Disordered" evidence="5">
    <location>
        <begin position="287"/>
        <end position="312"/>
    </location>
</feature>
<evidence type="ECO:0000259" key="6">
    <source>
        <dbReference type="PROSITE" id="PS50125"/>
    </source>
</evidence>
<dbReference type="SUPFAM" id="SSF55073">
    <property type="entry name" value="Nucleotide cyclase"/>
    <property type="match status" value="1"/>
</dbReference>
<dbReference type="PROSITE" id="PS50125">
    <property type="entry name" value="GUANYLATE_CYCLASE_2"/>
    <property type="match status" value="1"/>
</dbReference>
<dbReference type="EMBL" id="AP028910">
    <property type="protein sequence ID" value="BES90469.1"/>
    <property type="molecule type" value="Genomic_DNA"/>
</dbReference>
<dbReference type="Gene3D" id="6.10.250.780">
    <property type="match status" value="1"/>
</dbReference>
<gene>
    <name evidence="7" type="ORF">NTJ_03267</name>
</gene>
<dbReference type="PANTHER" id="PTHR45655">
    <property type="entry name" value="GUANYLATE CYCLASE SOLUBLE SUBUNIT BETA-2"/>
    <property type="match status" value="1"/>
</dbReference>
<keyword evidence="4" id="KW-0141">cGMP biosynthesis</keyword>
<dbReference type="PANTHER" id="PTHR45655:SF10">
    <property type="entry name" value="SOLUBLE GUANYLATE CYCLASE 88E"/>
    <property type="match status" value="1"/>
</dbReference>